<proteinExistence type="predicted"/>
<protein>
    <submittedName>
        <fullName evidence="1">Coronin</fullName>
    </submittedName>
</protein>
<dbReference type="AlphaFoldDB" id="A0A8H7CZP1"/>
<dbReference type="OrthoDB" id="1850764at2759"/>
<comment type="caution">
    <text evidence="1">The sequence shown here is derived from an EMBL/GenBank/DDBJ whole genome shotgun (WGS) entry which is preliminary data.</text>
</comment>
<evidence type="ECO:0000313" key="2">
    <source>
        <dbReference type="Proteomes" id="UP000620124"/>
    </source>
</evidence>
<gene>
    <name evidence="1" type="ORF">MVEN_00946200</name>
</gene>
<dbReference type="EMBL" id="JACAZI010000007">
    <property type="protein sequence ID" value="KAF7356155.1"/>
    <property type="molecule type" value="Genomic_DNA"/>
</dbReference>
<name>A0A8H7CZP1_9AGAR</name>
<sequence>MAELARCVDGEHDRIATTRLSKMANRQVAAGVTIPFWSDNNFLFLTGKGRRQHPVRVQVGLALRQCLRLRAYKVVGSSIEPIEFIVLCKVRHVSLVSCLFLFLGSFICCFYHRCDALVCGAGSSGVSARRGVRDYVTLRAPPAALSLGASTSGQRSRARAYTRFPFSGTRWAADARLPLYACGPLPERWADPFQSDIFPPAPSAGLSLSATEFFADKTAPLRLVRLERGVGFASKNTLALRPPQRRRR</sequence>
<evidence type="ECO:0000313" key="1">
    <source>
        <dbReference type="EMBL" id="KAF7356155.1"/>
    </source>
</evidence>
<dbReference type="Proteomes" id="UP000620124">
    <property type="component" value="Unassembled WGS sequence"/>
</dbReference>
<accession>A0A8H7CZP1</accession>
<keyword evidence="2" id="KW-1185">Reference proteome</keyword>
<reference evidence="1" key="1">
    <citation type="submission" date="2020-05" db="EMBL/GenBank/DDBJ databases">
        <title>Mycena genomes resolve the evolution of fungal bioluminescence.</title>
        <authorList>
            <person name="Tsai I.J."/>
        </authorList>
    </citation>
    <scope>NUCLEOTIDE SEQUENCE</scope>
    <source>
        <strain evidence="1">CCC161011</strain>
    </source>
</reference>
<organism evidence="1 2">
    <name type="scientific">Mycena venus</name>
    <dbReference type="NCBI Taxonomy" id="2733690"/>
    <lineage>
        <taxon>Eukaryota</taxon>
        <taxon>Fungi</taxon>
        <taxon>Dikarya</taxon>
        <taxon>Basidiomycota</taxon>
        <taxon>Agaricomycotina</taxon>
        <taxon>Agaricomycetes</taxon>
        <taxon>Agaricomycetidae</taxon>
        <taxon>Agaricales</taxon>
        <taxon>Marasmiineae</taxon>
        <taxon>Mycenaceae</taxon>
        <taxon>Mycena</taxon>
    </lineage>
</organism>